<organism evidence="1 2">
    <name type="scientific">Trebonia kvetii</name>
    <dbReference type="NCBI Taxonomy" id="2480626"/>
    <lineage>
        <taxon>Bacteria</taxon>
        <taxon>Bacillati</taxon>
        <taxon>Actinomycetota</taxon>
        <taxon>Actinomycetes</taxon>
        <taxon>Streptosporangiales</taxon>
        <taxon>Treboniaceae</taxon>
        <taxon>Trebonia</taxon>
    </lineage>
</organism>
<dbReference type="AlphaFoldDB" id="A0A6P2BQB6"/>
<dbReference type="RefSeq" id="WP_145859628.1">
    <property type="nucleotide sequence ID" value="NZ_RPFW01000007.1"/>
</dbReference>
<evidence type="ECO:0000313" key="2">
    <source>
        <dbReference type="Proteomes" id="UP000460272"/>
    </source>
</evidence>
<reference evidence="1 2" key="1">
    <citation type="submission" date="2018-11" db="EMBL/GenBank/DDBJ databases">
        <title>Trebonia kvetii gen.nov., sp.nov., a novel acidophilic actinobacterium, and proposal of the new actinobacterial family Treboniaceae fam. nov.</title>
        <authorList>
            <person name="Rapoport D."/>
            <person name="Sagova-Mareckova M."/>
            <person name="Sedlacek I."/>
            <person name="Provaznik J."/>
            <person name="Kralova S."/>
            <person name="Pavlinic D."/>
            <person name="Benes V."/>
            <person name="Kopecky J."/>
        </authorList>
    </citation>
    <scope>NUCLEOTIDE SEQUENCE [LARGE SCALE GENOMIC DNA]</scope>
    <source>
        <strain evidence="1 2">15Tr583</strain>
    </source>
</reference>
<gene>
    <name evidence="1" type="ORF">EAS64_33680</name>
</gene>
<sequence>MTNPRGTRWETAIVNYLNEANLHAERTGSELLDESDIAFGQVKDKGEWTIEAKDQARINLPAYLRQLEASLVRKDAIPFKGAVVVKNRRAEDGGGHIDDAYAVMRLERYRQLATYVQLLEVLVLDLAGRAFALPEELRTYLGHLITHNPNLAAVFPADEYPNVLGSCGEDDEEDDEEDIEILTGQAALDFMLGLVSTEEEAPAESGADA</sequence>
<accession>A0A6P2BQB6</accession>
<keyword evidence="2" id="KW-1185">Reference proteome</keyword>
<dbReference type="OrthoDB" id="4211188at2"/>
<protein>
    <submittedName>
        <fullName evidence="1">Uncharacterized protein</fullName>
    </submittedName>
</protein>
<evidence type="ECO:0000313" key="1">
    <source>
        <dbReference type="EMBL" id="TVZ01232.1"/>
    </source>
</evidence>
<dbReference type="Proteomes" id="UP000460272">
    <property type="component" value="Unassembled WGS sequence"/>
</dbReference>
<comment type="caution">
    <text evidence="1">The sequence shown here is derived from an EMBL/GenBank/DDBJ whole genome shotgun (WGS) entry which is preliminary data.</text>
</comment>
<name>A0A6P2BQB6_9ACTN</name>
<proteinExistence type="predicted"/>
<dbReference type="EMBL" id="RPFW01000007">
    <property type="protein sequence ID" value="TVZ01232.1"/>
    <property type="molecule type" value="Genomic_DNA"/>
</dbReference>